<evidence type="ECO:0000256" key="1">
    <source>
        <dbReference type="SAM" id="MobiDB-lite"/>
    </source>
</evidence>
<gene>
    <name evidence="2" type="ORF">PTTG_26479</name>
</gene>
<feature type="compositionally biased region" description="Acidic residues" evidence="1">
    <location>
        <begin position="108"/>
        <end position="120"/>
    </location>
</feature>
<reference evidence="2" key="2">
    <citation type="submission" date="2016-05" db="EMBL/GenBank/DDBJ databases">
        <title>Comparative analysis highlights variable genome content of wheat rusts and divergence of the mating loci.</title>
        <authorList>
            <person name="Cuomo C.A."/>
            <person name="Bakkeren G."/>
            <person name="Szabo L."/>
            <person name="Khalil H."/>
            <person name="Joly D."/>
            <person name="Goldberg J."/>
            <person name="Young S."/>
            <person name="Zeng Q."/>
            <person name="Fellers J."/>
        </authorList>
    </citation>
    <scope>NUCLEOTIDE SEQUENCE [LARGE SCALE GENOMIC DNA]</scope>
    <source>
        <strain evidence="2">1-1 BBBD Race 1</strain>
    </source>
</reference>
<evidence type="ECO:0000313" key="2">
    <source>
        <dbReference type="EMBL" id="OAV95970.1"/>
    </source>
</evidence>
<dbReference type="VEuPathDB" id="FungiDB:PTTG_26479"/>
<dbReference type="Proteomes" id="UP000005240">
    <property type="component" value="Unassembled WGS sequence"/>
</dbReference>
<protein>
    <submittedName>
        <fullName evidence="2 3">Uncharacterized protein</fullName>
    </submittedName>
</protein>
<organism evidence="2">
    <name type="scientific">Puccinia triticina (isolate 1-1 / race 1 (BBBD))</name>
    <name type="common">Brown leaf rust fungus</name>
    <dbReference type="NCBI Taxonomy" id="630390"/>
    <lineage>
        <taxon>Eukaryota</taxon>
        <taxon>Fungi</taxon>
        <taxon>Dikarya</taxon>
        <taxon>Basidiomycota</taxon>
        <taxon>Pucciniomycotina</taxon>
        <taxon>Pucciniomycetes</taxon>
        <taxon>Pucciniales</taxon>
        <taxon>Pucciniaceae</taxon>
        <taxon>Puccinia</taxon>
    </lineage>
</organism>
<accession>A0A180GT79</accession>
<dbReference type="AlphaFoldDB" id="A0A180GT79"/>
<name>A0A180GT79_PUCT1</name>
<feature type="region of interest" description="Disordered" evidence="1">
    <location>
        <begin position="107"/>
        <end position="127"/>
    </location>
</feature>
<reference evidence="3" key="4">
    <citation type="submission" date="2025-05" db="UniProtKB">
        <authorList>
            <consortium name="EnsemblFungi"/>
        </authorList>
    </citation>
    <scope>IDENTIFICATION</scope>
    <source>
        <strain evidence="3">isolate 1-1 / race 1 (BBBD)</strain>
    </source>
</reference>
<evidence type="ECO:0000313" key="4">
    <source>
        <dbReference type="Proteomes" id="UP000005240"/>
    </source>
</evidence>
<reference evidence="3 4" key="3">
    <citation type="journal article" date="2017" name="G3 (Bethesda)">
        <title>Comparative analysis highlights variable genome content of wheat rusts and divergence of the mating loci.</title>
        <authorList>
            <person name="Cuomo C.A."/>
            <person name="Bakkeren G."/>
            <person name="Khalil H.B."/>
            <person name="Panwar V."/>
            <person name="Joly D."/>
            <person name="Linning R."/>
            <person name="Sakthikumar S."/>
            <person name="Song X."/>
            <person name="Adiconis X."/>
            <person name="Fan L."/>
            <person name="Goldberg J.M."/>
            <person name="Levin J.Z."/>
            <person name="Young S."/>
            <person name="Zeng Q."/>
            <person name="Anikster Y."/>
            <person name="Bruce M."/>
            <person name="Wang M."/>
            <person name="Yin C."/>
            <person name="McCallum B."/>
            <person name="Szabo L.J."/>
            <person name="Hulbert S."/>
            <person name="Chen X."/>
            <person name="Fellers J.P."/>
        </authorList>
    </citation>
    <scope>NUCLEOTIDE SEQUENCE</scope>
    <source>
        <strain evidence="3">isolate 1-1 / race 1 (BBBD)</strain>
        <strain evidence="4">Isolate 1-1 / race 1 (BBBD)</strain>
    </source>
</reference>
<evidence type="ECO:0000313" key="3">
    <source>
        <dbReference type="EnsemblFungi" id="PTTG_26479-t43_1-p1"/>
    </source>
</evidence>
<dbReference type="EnsemblFungi" id="PTTG_26479-t43_1">
    <property type="protein sequence ID" value="PTTG_26479-t43_1-p1"/>
    <property type="gene ID" value="PTTG_26479"/>
</dbReference>
<sequence length="369" mass="41624">MSLPLAGAQLKSMQELDEEWQNNASYKEPAFNEVFLPTTRRKGKQKFAEVQETLAPEMSVKQSRSNVNPPILAANQNPSRSSSQSNLQLLFTHSYALGRRKRALYANSEEEETAESEEPSGSDCMITGGCRTKKLLPHRQDKDQARILPEELDVVSWTILHTIVPSWGVSNIRNPQLEISQLAKNKIHCQWISKGALIPLWVKASEEAGTAESKNQIFKLPESTTTLSQITQFLTLPKIKTKDLSKLDDLILLYQKCLKEGWPAELSKPNLHLTQHYTKVIGRFGPPRSTAAWAQERVNGMLQKFPTNHHPDKIPKTLTHKWHMHLTLKSLLNGAALDKHLAEDQSDSEATKNKLRSAFVFEVEMCCGL</sequence>
<keyword evidence="4" id="KW-1185">Reference proteome</keyword>
<dbReference type="OrthoDB" id="2507659at2759"/>
<reference evidence="2" key="1">
    <citation type="submission" date="2009-11" db="EMBL/GenBank/DDBJ databases">
        <authorList>
            <consortium name="The Broad Institute Genome Sequencing Platform"/>
            <person name="Ward D."/>
            <person name="Feldgarden M."/>
            <person name="Earl A."/>
            <person name="Young S.K."/>
            <person name="Zeng Q."/>
            <person name="Koehrsen M."/>
            <person name="Alvarado L."/>
            <person name="Berlin A."/>
            <person name="Bochicchio J."/>
            <person name="Borenstein D."/>
            <person name="Chapman S.B."/>
            <person name="Chen Z."/>
            <person name="Engels R."/>
            <person name="Freedman E."/>
            <person name="Gellesch M."/>
            <person name="Goldberg J."/>
            <person name="Griggs A."/>
            <person name="Gujja S."/>
            <person name="Heilman E."/>
            <person name="Heiman D."/>
            <person name="Hepburn T."/>
            <person name="Howarth C."/>
            <person name="Jen D."/>
            <person name="Larson L."/>
            <person name="Lewis B."/>
            <person name="Mehta T."/>
            <person name="Park D."/>
            <person name="Pearson M."/>
            <person name="Roberts A."/>
            <person name="Saif S."/>
            <person name="Shea T."/>
            <person name="Shenoy N."/>
            <person name="Sisk P."/>
            <person name="Stolte C."/>
            <person name="Sykes S."/>
            <person name="Thomson T."/>
            <person name="Walk T."/>
            <person name="White J."/>
            <person name="Yandava C."/>
            <person name="Izard J."/>
            <person name="Baranova O.V."/>
            <person name="Blanton J.M."/>
            <person name="Tanner A.C."/>
            <person name="Dewhirst F.E."/>
            <person name="Haas B."/>
            <person name="Nusbaum C."/>
            <person name="Birren B."/>
        </authorList>
    </citation>
    <scope>NUCLEOTIDE SEQUENCE [LARGE SCALE GENOMIC DNA]</scope>
    <source>
        <strain evidence="2">1-1 BBBD Race 1</strain>
    </source>
</reference>
<dbReference type="EMBL" id="ADAS02000023">
    <property type="protein sequence ID" value="OAV95970.1"/>
    <property type="molecule type" value="Genomic_DNA"/>
</dbReference>
<proteinExistence type="predicted"/>